<dbReference type="AlphaFoldDB" id="A0A0F7FYP7"/>
<feature type="chain" id="PRO_5002515832" evidence="1">
    <location>
        <begin position="44"/>
        <end position="161"/>
    </location>
</feature>
<keyword evidence="1" id="KW-0732">Signal</keyword>
<dbReference type="InterPro" id="IPR036366">
    <property type="entry name" value="PGBDSf"/>
</dbReference>
<protein>
    <submittedName>
        <fullName evidence="2">Lysin</fullName>
    </submittedName>
</protein>
<evidence type="ECO:0000313" key="2">
    <source>
        <dbReference type="EMBL" id="AKG45194.1"/>
    </source>
</evidence>
<proteinExistence type="predicted"/>
<sequence>MPPRTTKKEKDVRTKNMTRTFVTMTAICAVGAGSLVTAGTAVAAPSGKQQVVASESVASLAVVNLGLSTSQAQSVQRWLRDTWGYRGAIDGQLGTESWKALQRMLRGGWNYNDAIDGIVGPNTVKAMQRWLKAGWGYTGAIDGIAGSGTQAAFKRFANYLP</sequence>
<dbReference type="KEGG" id="sxi:SXIM_38100"/>
<dbReference type="SUPFAM" id="SSF47090">
    <property type="entry name" value="PGBD-like"/>
    <property type="match status" value="1"/>
</dbReference>
<dbReference type="EMBL" id="CP009922">
    <property type="protein sequence ID" value="AKG45194.1"/>
    <property type="molecule type" value="Genomic_DNA"/>
</dbReference>
<dbReference type="InterPro" id="IPR036365">
    <property type="entry name" value="PGBD-like_sf"/>
</dbReference>
<accession>A0A0F7FYP7</accession>
<organism evidence="2 3">
    <name type="scientific">Streptomyces xiamenensis</name>
    <dbReference type="NCBI Taxonomy" id="408015"/>
    <lineage>
        <taxon>Bacteria</taxon>
        <taxon>Bacillati</taxon>
        <taxon>Actinomycetota</taxon>
        <taxon>Actinomycetes</taxon>
        <taxon>Kitasatosporales</taxon>
        <taxon>Streptomycetaceae</taxon>
        <taxon>Streptomyces</taxon>
    </lineage>
</organism>
<dbReference type="Gene3D" id="1.10.101.10">
    <property type="entry name" value="PGBD-like superfamily/PGBD"/>
    <property type="match status" value="1"/>
</dbReference>
<dbReference type="STRING" id="408015.SXIM_38100"/>
<gene>
    <name evidence="2" type="ORF">SXIM_38100</name>
</gene>
<keyword evidence="3" id="KW-1185">Reference proteome</keyword>
<name>A0A0F7FYP7_9ACTN</name>
<dbReference type="PATRIC" id="fig|408015.6.peg.3860"/>
<feature type="signal peptide" evidence="1">
    <location>
        <begin position="1"/>
        <end position="43"/>
    </location>
</feature>
<evidence type="ECO:0000313" key="3">
    <source>
        <dbReference type="Proteomes" id="UP000034034"/>
    </source>
</evidence>
<dbReference type="Proteomes" id="UP000034034">
    <property type="component" value="Chromosome"/>
</dbReference>
<evidence type="ECO:0000256" key="1">
    <source>
        <dbReference type="SAM" id="SignalP"/>
    </source>
</evidence>
<reference evidence="2" key="1">
    <citation type="submission" date="2019-08" db="EMBL/GenBank/DDBJ databases">
        <title>Complete genome sequence of a mangrove-derived Streptomyces xiamenensis.</title>
        <authorList>
            <person name="Xu J."/>
        </authorList>
    </citation>
    <scope>NUCLEOTIDE SEQUENCE</scope>
    <source>
        <strain evidence="2">318</strain>
    </source>
</reference>
<dbReference type="HOGENOM" id="CLU_146102_0_0_11"/>